<dbReference type="EMBL" id="JAWIZZ010000040">
    <property type="protein sequence ID" value="KAK5780604.1"/>
    <property type="molecule type" value="Genomic_DNA"/>
</dbReference>
<evidence type="ECO:0000313" key="13">
    <source>
        <dbReference type="EMBL" id="KAK5780604.1"/>
    </source>
</evidence>
<gene>
    <name evidence="13" type="ORF">RI543_001726</name>
</gene>
<dbReference type="GO" id="GO:0000422">
    <property type="term" value="P:autophagy of mitochondrion"/>
    <property type="evidence" value="ECO:0007669"/>
    <property type="project" value="TreeGrafter"/>
</dbReference>
<accession>A0AAN7W3U8</accession>
<organism evidence="13 14">
    <name type="scientific">Arxiozyma heterogenica</name>
    <dbReference type="NCBI Taxonomy" id="278026"/>
    <lineage>
        <taxon>Eukaryota</taxon>
        <taxon>Fungi</taxon>
        <taxon>Dikarya</taxon>
        <taxon>Ascomycota</taxon>
        <taxon>Saccharomycotina</taxon>
        <taxon>Saccharomycetes</taxon>
        <taxon>Saccharomycetales</taxon>
        <taxon>Saccharomycetaceae</taxon>
        <taxon>Arxiozyma</taxon>
    </lineage>
</organism>
<comment type="catalytic activity">
    <reaction evidence="12">
        <text>a 1,2-diacyl-sn-glycero-3-phosphocholine(in) = a 1,2-diacyl-sn-glycero-3-phosphocholine(out)</text>
        <dbReference type="Rhea" id="RHEA:38571"/>
        <dbReference type="ChEBI" id="CHEBI:57643"/>
    </reaction>
</comment>
<evidence type="ECO:0000256" key="4">
    <source>
        <dbReference type="ARBA" id="ARBA00018070"/>
    </source>
</evidence>
<comment type="catalytic activity">
    <reaction evidence="11">
        <text>a 1,2-diacyl-sn-glycero-3-phosphoethanolamine(in) = a 1,2-diacyl-sn-glycero-3-phosphoethanolamine(out)</text>
        <dbReference type="Rhea" id="RHEA:38895"/>
        <dbReference type="ChEBI" id="CHEBI:64612"/>
    </reaction>
</comment>
<evidence type="ECO:0000256" key="10">
    <source>
        <dbReference type="ARBA" id="ARBA00024479"/>
    </source>
</evidence>
<dbReference type="GO" id="GO:0061709">
    <property type="term" value="P:reticulophagy"/>
    <property type="evidence" value="ECO:0007669"/>
    <property type="project" value="TreeGrafter"/>
</dbReference>
<comment type="similarity">
    <text evidence="3">Belongs to the ATG2 family.</text>
</comment>
<protein>
    <recommendedName>
        <fullName evidence="4">Autophagy-related protein 2</fullName>
    </recommendedName>
</protein>
<proteinExistence type="inferred from homology"/>
<evidence type="ECO:0000256" key="12">
    <source>
        <dbReference type="ARBA" id="ARBA00024631"/>
    </source>
</evidence>
<dbReference type="GO" id="GO:0000045">
    <property type="term" value="P:autophagosome assembly"/>
    <property type="evidence" value="ECO:0007669"/>
    <property type="project" value="TreeGrafter"/>
</dbReference>
<sequence>MGFWLPQNLQKRLLLRVLQNISIFSTLDLSNLDISLGSNSKFSFTNINLYVSELHIPYFDVKKGTLDQLDLKLNVSGGLDINGKGIHFILVIKHEVPKQEDIIFSLTKSIQNLTESILDFSETNKNLNSQLSKSSEISNSNNSEQIPGAFNTILGSGSELDPQKSTRLQTMRNKVLNLILNKMIIVLQNITIKIEDTVGNCQYEISLDMISLLSKEDNLRQMSVKGLSIFNNKLEQELYYASKLSNMSVYMSAVESLSELHNKQFTRVKLLTLDFVQLSFQGLSTIENLSIANVTIDVDNINVFLSDITDLNDDVFIHFVRIIKRFLKTNTRQDDKEQNMSHAETKSSTTSDLLSYICVKTMYLHFFYDNIIVFEQLYLNQVDNRNIVLNIDNFKSTNQNFQIKVETKPIIKGTIYSNSIVLKLNSSLEIKVNRKLFLALKNFYKQFRMFANLISENITSLPDSIIIEEKKSVTSTSKYLIITGESISLSIEEHEYITSLILDSFSFDTKEWLFNCKKLSGLLNNNCITEEIISINNISIRLHDKKQKITTFNETLQDIYAFTNLVIQIESIIIYISKDQIQIFLNHFAPILYELFQEFKSEEYTTKIQPIKKDKRNHASKNIPRKHNLICNQIISVNIIKYRIKDIFKETSLGAIKGKLKNNLFLFPSIENMILFISNNIELKRILIDSKQSENIIQSIPYSKKNKPSLYIHIPARKENNKCQIKLNNIEITYKAKWLNFFREIETNVGKENVQRKFKSPHNNLFPTIELSFIEFSLLLHPYRLNTCLLITSDYQNIHIESFDTLHINSLTKNANILLTDNFNKIIKVETTKIRDLTNFYTSQGFCLIGKAKNVKILTTDINNKINTTITIERLLLLLCADSFHSLIQTCIDLKYPETFPDEKKYQTYFDHDINVLEYIDMNFFSKEKSDTLKTKDLASQSKKNTLNIIEDFLDRASPQQTVSNEFTYKNKTQTANKESLKYNHNYAEKINISSKYIDTQITTEDLNESKSLRHGNNLSISINLHITNGLIKLFDGYDWAYARKKIYEELSKLNSKSSKIKKYNYTDDPNTPKKEINLFNSIYITTNPNIDIEKAVVESIQGQLLSNSVHKKQMNLHPSKHYKLLINFEQATININHFNTKPMDAVQENYAFDIMNSVDISLQSFEIIDNLETSTWNKFASLLRHEHWSINDPMLHFHVDMVRPLNYLEAIEYILNVKISPLRLHIDQDTLDFAIRFFSFQDSRFDLIDDYPDTFFIQRFEIDPVKVIFDYKPKKVDYVTLKSQYFSELMNLFTINGSSIIFKKAILHGINGFKSLSMELQKIWKPDILKRQMSGVLEGILPLKTFISLGSGVKTLVTVLTSHYNQETIGNNSNNTNLQWNPKIYLKTSTGRFVQLSANLVTGAQNLLENTETLFGGPGSTTRLTHGNAIQNVLNMNKILNEDQLIGNDNPTVKGNVPSALVIDTTNVQDGKVKPHVVSLYANQPLNIQEGLEEAYRSLEKHLQVAYNMIWKQKDEYLQSINSTSPSAAAVSVAKIAPIAIIRPLIGTTEAISKTLQGLTNQLDHDNIDELKDKYKSGK</sequence>
<keyword evidence="8" id="KW-0445">Lipid transport</keyword>
<evidence type="ECO:0000256" key="11">
    <source>
        <dbReference type="ARBA" id="ARBA00024615"/>
    </source>
</evidence>
<dbReference type="PANTHER" id="PTHR13190">
    <property type="entry name" value="AUTOPHAGY-RELATED 2, ISOFORM A"/>
    <property type="match status" value="1"/>
</dbReference>
<keyword evidence="9" id="KW-0472">Membrane</keyword>
<keyword evidence="7" id="KW-0072">Autophagy</keyword>
<name>A0AAN7W3U8_9SACH</name>
<dbReference type="GO" id="GO:0043495">
    <property type="term" value="F:protein-membrane adaptor activity"/>
    <property type="evidence" value="ECO:0007669"/>
    <property type="project" value="TreeGrafter"/>
</dbReference>
<reference evidence="14" key="1">
    <citation type="submission" date="2023-07" db="EMBL/GenBank/DDBJ databases">
        <title>A draft genome of Kazachstania heterogenica Y-27499.</title>
        <authorList>
            <person name="Donic C."/>
            <person name="Kralova J.S."/>
            <person name="Fidel L."/>
            <person name="Ben-Dor S."/>
            <person name="Jung S."/>
        </authorList>
    </citation>
    <scope>NUCLEOTIDE SEQUENCE [LARGE SCALE GENOMIC DNA]</scope>
    <source>
        <strain evidence="14">Y27499</strain>
    </source>
</reference>
<dbReference type="GO" id="GO:0006869">
    <property type="term" value="P:lipid transport"/>
    <property type="evidence" value="ECO:0007669"/>
    <property type="project" value="UniProtKB-KW"/>
</dbReference>
<evidence type="ECO:0000256" key="9">
    <source>
        <dbReference type="ARBA" id="ARBA00023136"/>
    </source>
</evidence>
<keyword evidence="5" id="KW-0813">Transport</keyword>
<dbReference type="GO" id="GO:0034045">
    <property type="term" value="C:phagophore assembly site membrane"/>
    <property type="evidence" value="ECO:0007669"/>
    <property type="project" value="UniProtKB-SubCell"/>
</dbReference>
<comment type="caution">
    <text evidence="13">The sequence shown here is derived from an EMBL/GenBank/DDBJ whole genome shotgun (WGS) entry which is preliminary data.</text>
</comment>
<dbReference type="PANTHER" id="PTHR13190:SF1">
    <property type="entry name" value="AUTOPHAGY-RELATED 2, ISOFORM A"/>
    <property type="match status" value="1"/>
</dbReference>
<keyword evidence="6" id="KW-0256">Endoplasmic reticulum</keyword>
<dbReference type="InterPro" id="IPR026849">
    <property type="entry name" value="ATG2"/>
</dbReference>
<comment type="subcellular location">
    <subcellularLocation>
        <location evidence="1">Endoplasmic reticulum membrane</location>
        <topology evidence="1">Peripheral membrane protein</topology>
    </subcellularLocation>
    <subcellularLocation>
        <location evidence="2">Preautophagosomal structure membrane</location>
        <topology evidence="2">Peripheral membrane protein</topology>
    </subcellularLocation>
</comment>
<evidence type="ECO:0000313" key="14">
    <source>
        <dbReference type="Proteomes" id="UP001306508"/>
    </source>
</evidence>
<evidence type="ECO:0000256" key="7">
    <source>
        <dbReference type="ARBA" id="ARBA00023006"/>
    </source>
</evidence>
<dbReference type="GO" id="GO:0034727">
    <property type="term" value="P:piecemeal microautophagy of the nucleus"/>
    <property type="evidence" value="ECO:0007669"/>
    <property type="project" value="TreeGrafter"/>
</dbReference>
<evidence type="ECO:0000256" key="5">
    <source>
        <dbReference type="ARBA" id="ARBA00022448"/>
    </source>
</evidence>
<comment type="catalytic activity">
    <reaction evidence="10">
        <text>a 1,2-diacyl-sn-glycero-3-phospho-L-serine(in) = a 1,2-diacyl-sn-glycero-3-phospho-L-serine(out)</text>
        <dbReference type="Rhea" id="RHEA:38663"/>
        <dbReference type="ChEBI" id="CHEBI:57262"/>
    </reaction>
</comment>
<dbReference type="GO" id="GO:0032266">
    <property type="term" value="F:phosphatidylinositol-3-phosphate binding"/>
    <property type="evidence" value="ECO:0007669"/>
    <property type="project" value="TreeGrafter"/>
</dbReference>
<dbReference type="Proteomes" id="UP001306508">
    <property type="component" value="Unassembled WGS sequence"/>
</dbReference>
<evidence type="ECO:0000256" key="2">
    <source>
        <dbReference type="ARBA" id="ARBA00004623"/>
    </source>
</evidence>
<evidence type="ECO:0000256" key="6">
    <source>
        <dbReference type="ARBA" id="ARBA00022824"/>
    </source>
</evidence>
<keyword evidence="14" id="KW-1185">Reference proteome</keyword>
<dbReference type="GO" id="GO:0005789">
    <property type="term" value="C:endoplasmic reticulum membrane"/>
    <property type="evidence" value="ECO:0007669"/>
    <property type="project" value="UniProtKB-SubCell"/>
</dbReference>
<dbReference type="GO" id="GO:0061723">
    <property type="term" value="P:glycophagy"/>
    <property type="evidence" value="ECO:0007669"/>
    <property type="project" value="TreeGrafter"/>
</dbReference>
<dbReference type="GO" id="GO:0061908">
    <property type="term" value="C:phagophore"/>
    <property type="evidence" value="ECO:0007669"/>
    <property type="project" value="TreeGrafter"/>
</dbReference>
<dbReference type="Pfam" id="PF13329">
    <property type="entry name" value="ATG2_CAD"/>
    <property type="match status" value="2"/>
</dbReference>
<evidence type="ECO:0000256" key="1">
    <source>
        <dbReference type="ARBA" id="ARBA00004406"/>
    </source>
</evidence>
<evidence type="ECO:0000256" key="3">
    <source>
        <dbReference type="ARBA" id="ARBA00009714"/>
    </source>
</evidence>
<evidence type="ECO:0000256" key="8">
    <source>
        <dbReference type="ARBA" id="ARBA00023055"/>
    </source>
</evidence>